<dbReference type="PANTHER" id="PTHR11129:SF1">
    <property type="entry name" value="PROTEIN FARNESYLTRANSFERASE_GERANYLGERANYLTRANSFERASE TYPE-1 SUBUNIT ALPHA"/>
    <property type="match status" value="1"/>
</dbReference>
<evidence type="ECO:0000256" key="5">
    <source>
        <dbReference type="ARBA" id="ARBA00022602"/>
    </source>
</evidence>
<dbReference type="Gene3D" id="1.25.40.120">
    <property type="entry name" value="Protein prenylyltransferase"/>
    <property type="match status" value="1"/>
</dbReference>
<dbReference type="PANTHER" id="PTHR11129">
    <property type="entry name" value="PROTEIN FARNESYLTRANSFERASE ALPHA SUBUNIT/RAB GERANYLGERANYL TRANSFERASE ALPHA SUBUNIT"/>
    <property type="match status" value="1"/>
</dbReference>
<proteinExistence type="inferred from homology"/>
<dbReference type="GO" id="GO:0005965">
    <property type="term" value="C:protein farnesyltransferase complex"/>
    <property type="evidence" value="ECO:0007669"/>
    <property type="project" value="TreeGrafter"/>
</dbReference>
<sequence length="334" mass="38918">MGRYEGDPEWDDVAPIPQDDGEGALAQIAYTDEYAEAMSYLRAMMAAKEHSQRVLDLSEHIISMNAAHYTVWLYRAATLFALNADIEQELNWVKDIALENQKNYQIWHHRQLLIDHLYPTISSEPRALQQLAESEISFMTEMFNEDSKNYHVWSYRQYLVRKLNLFNEAELKSIETLLRSDVRNNSAWSHRFYVVFSDPKNTTPGSRATEHDPKIPDEIIDREIEFSKAATFEAPQNQSPWNYLRGVLRKGGRKLSSQECFASEFVKIPEDGEECIRSSHALDFLADVWAEEGKIEKADEALLLLGDKYDRIRKNYWEWRRGMVKEEGVRKGLE</sequence>
<keyword evidence="7" id="KW-0677">Repeat</keyword>
<evidence type="ECO:0000256" key="12">
    <source>
        <dbReference type="ARBA" id="ARBA00043086"/>
    </source>
</evidence>
<dbReference type="GO" id="GO:0004662">
    <property type="term" value="F:CAAX-protein geranylgeranyltransferase activity"/>
    <property type="evidence" value="ECO:0007669"/>
    <property type="project" value="UniProtKB-EC"/>
</dbReference>
<evidence type="ECO:0000256" key="11">
    <source>
        <dbReference type="ARBA" id="ARBA00042436"/>
    </source>
</evidence>
<comment type="similarity">
    <text evidence="2">Belongs to the protein prenyltransferase subunit alpha family.</text>
</comment>
<evidence type="ECO:0000256" key="9">
    <source>
        <dbReference type="ARBA" id="ARBA00040965"/>
    </source>
</evidence>
<dbReference type="PROSITE" id="PS51147">
    <property type="entry name" value="PFTA"/>
    <property type="match status" value="5"/>
</dbReference>
<dbReference type="Pfam" id="PF01239">
    <property type="entry name" value="PPTA"/>
    <property type="match status" value="4"/>
</dbReference>
<reference evidence="14 15" key="1">
    <citation type="submission" date="2016-05" db="EMBL/GenBank/DDBJ databases">
        <title>A degradative enzymes factory behind the ericoid mycorrhizal symbiosis.</title>
        <authorList>
            <consortium name="DOE Joint Genome Institute"/>
            <person name="Martino E."/>
            <person name="Morin E."/>
            <person name="Grelet G."/>
            <person name="Kuo A."/>
            <person name="Kohler A."/>
            <person name="Daghino S."/>
            <person name="Barry K."/>
            <person name="Choi C."/>
            <person name="Cichocki N."/>
            <person name="Clum A."/>
            <person name="Copeland A."/>
            <person name="Hainaut M."/>
            <person name="Haridas S."/>
            <person name="Labutti K."/>
            <person name="Lindquist E."/>
            <person name="Lipzen A."/>
            <person name="Khouja H.-R."/>
            <person name="Murat C."/>
            <person name="Ohm R."/>
            <person name="Olson A."/>
            <person name="Spatafora J."/>
            <person name="Veneault-Fourrey C."/>
            <person name="Henrissat B."/>
            <person name="Grigoriev I."/>
            <person name="Martin F."/>
            <person name="Perotto S."/>
        </authorList>
    </citation>
    <scope>NUCLEOTIDE SEQUENCE [LARGE SCALE GENOMIC DNA]</scope>
    <source>
        <strain evidence="14 15">UAMH 7357</strain>
    </source>
</reference>
<keyword evidence="5" id="KW-0637">Prenyltransferase</keyword>
<evidence type="ECO:0000313" key="15">
    <source>
        <dbReference type="Proteomes" id="UP000235672"/>
    </source>
</evidence>
<dbReference type="GO" id="GO:0004660">
    <property type="term" value="F:protein farnesyltransferase activity"/>
    <property type="evidence" value="ECO:0007669"/>
    <property type="project" value="UniProtKB-EC"/>
</dbReference>
<dbReference type="EC" id="2.5.1.58" evidence="4"/>
<comment type="cofactor">
    <cofactor evidence="1">
        <name>Mg(2+)</name>
        <dbReference type="ChEBI" id="CHEBI:18420"/>
    </cofactor>
</comment>
<protein>
    <recommendedName>
        <fullName evidence="9">Protein farnesyltransferase/geranylgeranyltransferase type-1 subunit alpha</fullName>
        <ecNumber evidence="4">2.5.1.58</ecNumber>
        <ecNumber evidence="3">2.5.1.59</ecNumber>
    </recommendedName>
    <alternativeName>
        <fullName evidence="12">CAAX farnesyltransferase subunit alpha</fullName>
    </alternativeName>
    <alternativeName>
        <fullName evidence="11">FTase-alpha</fullName>
    </alternativeName>
    <alternativeName>
        <fullName evidence="10">Ras proteins prenyltransferase subunit alpha</fullName>
    </alternativeName>
    <alternativeName>
        <fullName evidence="13">Type I protein geranyl-geranyltransferase subunit alpha</fullName>
    </alternativeName>
</protein>
<evidence type="ECO:0000256" key="10">
    <source>
        <dbReference type="ARBA" id="ARBA00041392"/>
    </source>
</evidence>
<gene>
    <name evidence="14" type="ORF">NA56DRAFT_563911</name>
</gene>
<name>A0A2J6QIH2_9HELO</name>
<keyword evidence="8" id="KW-0460">Magnesium</keyword>
<organism evidence="14 15">
    <name type="scientific">Hyaloscypha hepaticicola</name>
    <dbReference type="NCBI Taxonomy" id="2082293"/>
    <lineage>
        <taxon>Eukaryota</taxon>
        <taxon>Fungi</taxon>
        <taxon>Dikarya</taxon>
        <taxon>Ascomycota</taxon>
        <taxon>Pezizomycotina</taxon>
        <taxon>Leotiomycetes</taxon>
        <taxon>Helotiales</taxon>
        <taxon>Hyaloscyphaceae</taxon>
        <taxon>Hyaloscypha</taxon>
    </lineage>
</organism>
<evidence type="ECO:0000313" key="14">
    <source>
        <dbReference type="EMBL" id="PMD26060.1"/>
    </source>
</evidence>
<dbReference type="EMBL" id="KZ613468">
    <property type="protein sequence ID" value="PMD26060.1"/>
    <property type="molecule type" value="Genomic_DNA"/>
</dbReference>
<evidence type="ECO:0000256" key="4">
    <source>
        <dbReference type="ARBA" id="ARBA00012702"/>
    </source>
</evidence>
<dbReference type="OrthoDB" id="272289at2759"/>
<dbReference type="Proteomes" id="UP000235672">
    <property type="component" value="Unassembled WGS sequence"/>
</dbReference>
<evidence type="ECO:0000256" key="2">
    <source>
        <dbReference type="ARBA" id="ARBA00006734"/>
    </source>
</evidence>
<keyword evidence="6 14" id="KW-0808">Transferase</keyword>
<dbReference type="AlphaFoldDB" id="A0A2J6QIH2"/>
<evidence type="ECO:0000256" key="1">
    <source>
        <dbReference type="ARBA" id="ARBA00001946"/>
    </source>
</evidence>
<evidence type="ECO:0000256" key="6">
    <source>
        <dbReference type="ARBA" id="ARBA00022679"/>
    </source>
</evidence>
<dbReference type="EC" id="2.5.1.59" evidence="3"/>
<dbReference type="GO" id="GO:0005953">
    <property type="term" value="C:CAAX-protein geranylgeranyltransferase complex"/>
    <property type="evidence" value="ECO:0007669"/>
    <property type="project" value="TreeGrafter"/>
</dbReference>
<keyword evidence="15" id="KW-1185">Reference proteome</keyword>
<evidence type="ECO:0000256" key="13">
    <source>
        <dbReference type="ARBA" id="ARBA00043219"/>
    </source>
</evidence>
<evidence type="ECO:0000256" key="3">
    <source>
        <dbReference type="ARBA" id="ARBA00012700"/>
    </source>
</evidence>
<accession>A0A2J6QIH2</accession>
<dbReference type="STRING" id="1745343.A0A2J6QIH2"/>
<evidence type="ECO:0000256" key="8">
    <source>
        <dbReference type="ARBA" id="ARBA00022842"/>
    </source>
</evidence>
<dbReference type="SUPFAM" id="SSF48439">
    <property type="entry name" value="Protein prenylyltransferase"/>
    <property type="match status" value="1"/>
</dbReference>
<dbReference type="InterPro" id="IPR002088">
    <property type="entry name" value="Prenyl_trans_a"/>
</dbReference>
<evidence type="ECO:0000256" key="7">
    <source>
        <dbReference type="ARBA" id="ARBA00022737"/>
    </source>
</evidence>